<name>A0AAE0NPR3_9PEZI</name>
<dbReference type="SUPFAM" id="SSF48403">
    <property type="entry name" value="Ankyrin repeat"/>
    <property type="match status" value="1"/>
</dbReference>
<gene>
    <name evidence="3" type="ORF">B0H63DRAFT_449481</name>
</gene>
<dbReference type="InterPro" id="IPR036770">
    <property type="entry name" value="Ankyrin_rpt-contain_sf"/>
</dbReference>
<keyword evidence="4" id="KW-1185">Reference proteome</keyword>
<evidence type="ECO:0000256" key="2">
    <source>
        <dbReference type="SAM" id="MobiDB-lite"/>
    </source>
</evidence>
<comment type="caution">
    <text evidence="3">The sequence shown here is derived from an EMBL/GenBank/DDBJ whole genome shotgun (WGS) entry which is preliminary data.</text>
</comment>
<dbReference type="Proteomes" id="UP001285441">
    <property type="component" value="Unassembled WGS sequence"/>
</dbReference>
<protein>
    <recommendedName>
        <fullName evidence="5">Ankyrin repeat protein</fullName>
    </recommendedName>
</protein>
<evidence type="ECO:0000256" key="1">
    <source>
        <dbReference type="PROSITE-ProRule" id="PRU00023"/>
    </source>
</evidence>
<evidence type="ECO:0000313" key="4">
    <source>
        <dbReference type="Proteomes" id="UP001285441"/>
    </source>
</evidence>
<feature type="compositionally biased region" description="Polar residues" evidence="2">
    <location>
        <begin position="29"/>
        <end position="40"/>
    </location>
</feature>
<evidence type="ECO:0000313" key="3">
    <source>
        <dbReference type="EMBL" id="KAK3385429.1"/>
    </source>
</evidence>
<reference evidence="3" key="1">
    <citation type="journal article" date="2023" name="Mol. Phylogenet. Evol.">
        <title>Genome-scale phylogeny and comparative genomics of the fungal order Sordariales.</title>
        <authorList>
            <person name="Hensen N."/>
            <person name="Bonometti L."/>
            <person name="Westerberg I."/>
            <person name="Brannstrom I.O."/>
            <person name="Guillou S."/>
            <person name="Cros-Aarteil S."/>
            <person name="Calhoun S."/>
            <person name="Haridas S."/>
            <person name="Kuo A."/>
            <person name="Mondo S."/>
            <person name="Pangilinan J."/>
            <person name="Riley R."/>
            <person name="LaButti K."/>
            <person name="Andreopoulos B."/>
            <person name="Lipzen A."/>
            <person name="Chen C."/>
            <person name="Yan M."/>
            <person name="Daum C."/>
            <person name="Ng V."/>
            <person name="Clum A."/>
            <person name="Steindorff A."/>
            <person name="Ohm R.A."/>
            <person name="Martin F."/>
            <person name="Silar P."/>
            <person name="Natvig D.O."/>
            <person name="Lalanne C."/>
            <person name="Gautier V."/>
            <person name="Ament-Velasquez S.L."/>
            <person name="Kruys A."/>
            <person name="Hutchinson M.I."/>
            <person name="Powell A.J."/>
            <person name="Barry K."/>
            <person name="Miller A.N."/>
            <person name="Grigoriev I.V."/>
            <person name="Debuchy R."/>
            <person name="Gladieux P."/>
            <person name="Hiltunen Thoren M."/>
            <person name="Johannesson H."/>
        </authorList>
    </citation>
    <scope>NUCLEOTIDE SEQUENCE</scope>
    <source>
        <strain evidence="3">CBS 232.78</strain>
    </source>
</reference>
<reference evidence="3" key="2">
    <citation type="submission" date="2023-06" db="EMBL/GenBank/DDBJ databases">
        <authorList>
            <consortium name="Lawrence Berkeley National Laboratory"/>
            <person name="Haridas S."/>
            <person name="Hensen N."/>
            <person name="Bonometti L."/>
            <person name="Westerberg I."/>
            <person name="Brannstrom I.O."/>
            <person name="Guillou S."/>
            <person name="Cros-Aarteil S."/>
            <person name="Calhoun S."/>
            <person name="Kuo A."/>
            <person name="Mondo S."/>
            <person name="Pangilinan J."/>
            <person name="Riley R."/>
            <person name="LaButti K."/>
            <person name="Andreopoulos B."/>
            <person name="Lipzen A."/>
            <person name="Chen C."/>
            <person name="Yanf M."/>
            <person name="Daum C."/>
            <person name="Ng V."/>
            <person name="Clum A."/>
            <person name="Steindorff A."/>
            <person name="Ohm R."/>
            <person name="Martin F."/>
            <person name="Silar P."/>
            <person name="Natvig D."/>
            <person name="Lalanne C."/>
            <person name="Gautier V."/>
            <person name="Ament-velasquez S.L."/>
            <person name="Kruys A."/>
            <person name="Hutchinson M.I."/>
            <person name="Powell A.J."/>
            <person name="Barry K."/>
            <person name="Miller A.N."/>
            <person name="Grigoriev I.V."/>
            <person name="Debuchy R."/>
            <person name="Gladieux P."/>
            <person name="Thoren M.H."/>
            <person name="Johannesson H."/>
        </authorList>
    </citation>
    <scope>NUCLEOTIDE SEQUENCE</scope>
    <source>
        <strain evidence="3">CBS 232.78</strain>
    </source>
</reference>
<dbReference type="AlphaFoldDB" id="A0AAE0NPR3"/>
<feature type="region of interest" description="Disordered" evidence="2">
    <location>
        <begin position="11"/>
        <end position="40"/>
    </location>
</feature>
<accession>A0AAE0NPR3</accession>
<dbReference type="InterPro" id="IPR002110">
    <property type="entry name" value="Ankyrin_rpt"/>
</dbReference>
<feature type="compositionally biased region" description="Low complexity" evidence="2">
    <location>
        <begin position="15"/>
        <end position="28"/>
    </location>
</feature>
<dbReference type="EMBL" id="JAULSW010000004">
    <property type="protein sequence ID" value="KAK3385429.1"/>
    <property type="molecule type" value="Genomic_DNA"/>
</dbReference>
<keyword evidence="1" id="KW-0040">ANK repeat</keyword>
<organism evidence="3 4">
    <name type="scientific">Podospora didyma</name>
    <dbReference type="NCBI Taxonomy" id="330526"/>
    <lineage>
        <taxon>Eukaryota</taxon>
        <taxon>Fungi</taxon>
        <taxon>Dikarya</taxon>
        <taxon>Ascomycota</taxon>
        <taxon>Pezizomycotina</taxon>
        <taxon>Sordariomycetes</taxon>
        <taxon>Sordariomycetidae</taxon>
        <taxon>Sordariales</taxon>
        <taxon>Podosporaceae</taxon>
        <taxon>Podospora</taxon>
    </lineage>
</organism>
<dbReference type="PROSITE" id="PS50088">
    <property type="entry name" value="ANK_REPEAT"/>
    <property type="match status" value="1"/>
</dbReference>
<feature type="repeat" description="ANK" evidence="1">
    <location>
        <begin position="81"/>
        <end position="113"/>
    </location>
</feature>
<dbReference type="Pfam" id="PF12796">
    <property type="entry name" value="Ank_2"/>
    <property type="match status" value="1"/>
</dbReference>
<evidence type="ECO:0008006" key="5">
    <source>
        <dbReference type="Google" id="ProtNLM"/>
    </source>
</evidence>
<dbReference type="Gene3D" id="1.25.40.20">
    <property type="entry name" value="Ankyrin repeat-containing domain"/>
    <property type="match status" value="1"/>
</dbReference>
<proteinExistence type="predicted"/>
<sequence length="134" mass="14337">MPVWGPWLWRRQTASSSSSTKPPNSSNSDDTVQRTNKSTTGIQPRLAAVLAHVLLARCVPPDDRTASASIADLLNSPHDNDGSTPLHVLACVGETGAVREVVSGGGAVDEWDVYGRTPLLWAVRAEKIETVMCC</sequence>